<keyword evidence="7" id="KW-1185">Reference proteome</keyword>
<feature type="compositionally biased region" description="Basic residues" evidence="5">
    <location>
        <begin position="1"/>
        <end position="13"/>
    </location>
</feature>
<comment type="caution">
    <text evidence="6">The sequence shown here is derived from an EMBL/GenBank/DDBJ whole genome shotgun (WGS) entry which is preliminary data.</text>
</comment>
<evidence type="ECO:0000313" key="6">
    <source>
        <dbReference type="EMBL" id="KAK4221820.1"/>
    </source>
</evidence>
<keyword evidence="3" id="KW-0963">Cytoplasm</keyword>
<dbReference type="Gene3D" id="2.30.29.30">
    <property type="entry name" value="Pleckstrin-homology domain (PH domain)/Phosphotyrosine-binding domain (PTB)"/>
    <property type="match status" value="1"/>
</dbReference>
<dbReference type="InterPro" id="IPR010334">
    <property type="entry name" value="Dcp1"/>
</dbReference>
<name>A0AAN6YNM0_9PEZI</name>
<reference evidence="6" key="1">
    <citation type="journal article" date="2023" name="Mol. Phylogenet. Evol.">
        <title>Genome-scale phylogeny and comparative genomics of the fungal order Sordariales.</title>
        <authorList>
            <person name="Hensen N."/>
            <person name="Bonometti L."/>
            <person name="Westerberg I."/>
            <person name="Brannstrom I.O."/>
            <person name="Guillou S."/>
            <person name="Cros-Aarteil S."/>
            <person name="Calhoun S."/>
            <person name="Haridas S."/>
            <person name="Kuo A."/>
            <person name="Mondo S."/>
            <person name="Pangilinan J."/>
            <person name="Riley R."/>
            <person name="LaButti K."/>
            <person name="Andreopoulos B."/>
            <person name="Lipzen A."/>
            <person name="Chen C."/>
            <person name="Yan M."/>
            <person name="Daum C."/>
            <person name="Ng V."/>
            <person name="Clum A."/>
            <person name="Steindorff A."/>
            <person name="Ohm R.A."/>
            <person name="Martin F."/>
            <person name="Silar P."/>
            <person name="Natvig D.O."/>
            <person name="Lalanne C."/>
            <person name="Gautier V."/>
            <person name="Ament-Velasquez S.L."/>
            <person name="Kruys A."/>
            <person name="Hutchinson M.I."/>
            <person name="Powell A.J."/>
            <person name="Barry K."/>
            <person name="Miller A.N."/>
            <person name="Grigoriev I.V."/>
            <person name="Debuchy R."/>
            <person name="Gladieux P."/>
            <person name="Hiltunen Thoren M."/>
            <person name="Johannesson H."/>
        </authorList>
    </citation>
    <scope>NUCLEOTIDE SEQUENCE</scope>
    <source>
        <strain evidence="6">CBS 990.96</strain>
    </source>
</reference>
<dbReference type="GO" id="GO:0008047">
    <property type="term" value="F:enzyme activator activity"/>
    <property type="evidence" value="ECO:0007669"/>
    <property type="project" value="InterPro"/>
</dbReference>
<dbReference type="Proteomes" id="UP001301958">
    <property type="component" value="Unassembled WGS sequence"/>
</dbReference>
<dbReference type="EMBL" id="MU865512">
    <property type="protein sequence ID" value="KAK4221820.1"/>
    <property type="molecule type" value="Genomic_DNA"/>
</dbReference>
<organism evidence="6 7">
    <name type="scientific">Podospora fimiseda</name>
    <dbReference type="NCBI Taxonomy" id="252190"/>
    <lineage>
        <taxon>Eukaryota</taxon>
        <taxon>Fungi</taxon>
        <taxon>Dikarya</taxon>
        <taxon>Ascomycota</taxon>
        <taxon>Pezizomycotina</taxon>
        <taxon>Sordariomycetes</taxon>
        <taxon>Sordariomycetidae</taxon>
        <taxon>Sordariales</taxon>
        <taxon>Podosporaceae</taxon>
        <taxon>Podospora</taxon>
    </lineage>
</organism>
<dbReference type="GO" id="GO:0031087">
    <property type="term" value="P:deadenylation-independent decapping of nuclear-transcribed mRNA"/>
    <property type="evidence" value="ECO:0007669"/>
    <property type="project" value="TreeGrafter"/>
</dbReference>
<sequence>MNRSTPRKSRHRAQPSSGRQQIQASDYESDTAYYMETRDMAPQPPSQTRSDMEINLSVLRRHDPTILSILAIAANAVIYTFLGTTGGWEKHGIEGTLFVCEQQPVLGSLGQPKPSACVFILNRRGMNNLILDLSRISDCEVVEELIVFRLEDGYSPDSAGIEDGNISGSKVLGIWMHSDETRPREVNMEMIQAAWREARLTPTGQSAADETASVAESQVGGAALTGPVAGRQLNIADLFAK</sequence>
<evidence type="ECO:0000256" key="2">
    <source>
        <dbReference type="ARBA" id="ARBA00008778"/>
    </source>
</evidence>
<dbReference type="PANTHER" id="PTHR16290:SF0">
    <property type="entry name" value="DECAPPING PROTEIN 1, ISOFORM A"/>
    <property type="match status" value="1"/>
</dbReference>
<keyword evidence="4" id="KW-0507">mRNA processing</keyword>
<dbReference type="AlphaFoldDB" id="A0AAN6YNM0"/>
<protein>
    <submittedName>
        <fullName evidence="6">mRNA-decapping enzyme</fullName>
    </submittedName>
</protein>
<dbReference type="Pfam" id="PF06058">
    <property type="entry name" value="DCP1"/>
    <property type="match status" value="1"/>
</dbReference>
<evidence type="ECO:0000256" key="3">
    <source>
        <dbReference type="ARBA" id="ARBA00022490"/>
    </source>
</evidence>
<comment type="similarity">
    <text evidence="2">Belongs to the DCP1 family.</text>
</comment>
<feature type="compositionally biased region" description="Polar residues" evidence="5">
    <location>
        <begin position="14"/>
        <end position="26"/>
    </location>
</feature>
<dbReference type="GO" id="GO:0003729">
    <property type="term" value="F:mRNA binding"/>
    <property type="evidence" value="ECO:0007669"/>
    <property type="project" value="TreeGrafter"/>
</dbReference>
<gene>
    <name evidence="6" type="ORF">QBC38DRAFT_491274</name>
</gene>
<dbReference type="InterPro" id="IPR011993">
    <property type="entry name" value="PH-like_dom_sf"/>
</dbReference>
<evidence type="ECO:0000256" key="4">
    <source>
        <dbReference type="ARBA" id="ARBA00022664"/>
    </source>
</evidence>
<dbReference type="GO" id="GO:0006397">
    <property type="term" value="P:mRNA processing"/>
    <property type="evidence" value="ECO:0007669"/>
    <property type="project" value="UniProtKB-KW"/>
</dbReference>
<dbReference type="GO" id="GO:0000290">
    <property type="term" value="P:deadenylation-dependent decapping of nuclear-transcribed mRNA"/>
    <property type="evidence" value="ECO:0007669"/>
    <property type="project" value="InterPro"/>
</dbReference>
<reference evidence="6" key="2">
    <citation type="submission" date="2023-05" db="EMBL/GenBank/DDBJ databases">
        <authorList>
            <consortium name="Lawrence Berkeley National Laboratory"/>
            <person name="Steindorff A."/>
            <person name="Hensen N."/>
            <person name="Bonometti L."/>
            <person name="Westerberg I."/>
            <person name="Brannstrom I.O."/>
            <person name="Guillou S."/>
            <person name="Cros-Aarteil S."/>
            <person name="Calhoun S."/>
            <person name="Haridas S."/>
            <person name="Kuo A."/>
            <person name="Mondo S."/>
            <person name="Pangilinan J."/>
            <person name="Riley R."/>
            <person name="Labutti K."/>
            <person name="Andreopoulos B."/>
            <person name="Lipzen A."/>
            <person name="Chen C."/>
            <person name="Yanf M."/>
            <person name="Daum C."/>
            <person name="Ng V."/>
            <person name="Clum A."/>
            <person name="Ohm R."/>
            <person name="Martin F."/>
            <person name="Silar P."/>
            <person name="Natvig D."/>
            <person name="Lalanne C."/>
            <person name="Gautier V."/>
            <person name="Ament-Velasquez S.L."/>
            <person name="Kruys A."/>
            <person name="Hutchinson M.I."/>
            <person name="Powell A.J."/>
            <person name="Barry K."/>
            <person name="Miller A.N."/>
            <person name="Grigoriev I.V."/>
            <person name="Debuchy R."/>
            <person name="Gladieux P."/>
            <person name="Thoren M.H."/>
            <person name="Johannesson H."/>
        </authorList>
    </citation>
    <scope>NUCLEOTIDE SEQUENCE</scope>
    <source>
        <strain evidence="6">CBS 990.96</strain>
    </source>
</reference>
<proteinExistence type="inferred from homology"/>
<evidence type="ECO:0000313" key="7">
    <source>
        <dbReference type="Proteomes" id="UP001301958"/>
    </source>
</evidence>
<evidence type="ECO:0000256" key="5">
    <source>
        <dbReference type="SAM" id="MobiDB-lite"/>
    </source>
</evidence>
<comment type="subcellular location">
    <subcellularLocation>
        <location evidence="1">Cytoplasm</location>
    </subcellularLocation>
</comment>
<feature type="region of interest" description="Disordered" evidence="5">
    <location>
        <begin position="1"/>
        <end position="28"/>
    </location>
</feature>
<dbReference type="SUPFAM" id="SSF50729">
    <property type="entry name" value="PH domain-like"/>
    <property type="match status" value="1"/>
</dbReference>
<dbReference type="GO" id="GO:0000932">
    <property type="term" value="C:P-body"/>
    <property type="evidence" value="ECO:0007669"/>
    <property type="project" value="TreeGrafter"/>
</dbReference>
<dbReference type="PANTHER" id="PTHR16290">
    <property type="entry name" value="TRANSCRIPTION FACTOR SMIF DECAPPING ENZYME DCP1"/>
    <property type="match status" value="1"/>
</dbReference>
<evidence type="ECO:0000256" key="1">
    <source>
        <dbReference type="ARBA" id="ARBA00004496"/>
    </source>
</evidence>
<accession>A0AAN6YNM0</accession>
<dbReference type="CDD" id="cd13182">
    <property type="entry name" value="EVH1-like_Dcp1"/>
    <property type="match status" value="1"/>
</dbReference>